<dbReference type="AlphaFoldDB" id="A0A6A7AF74"/>
<reference evidence="1" key="1">
    <citation type="journal article" date="2020" name="Stud. Mycol.">
        <title>101 Dothideomycetes genomes: a test case for predicting lifestyles and emergence of pathogens.</title>
        <authorList>
            <person name="Haridas S."/>
            <person name="Albert R."/>
            <person name="Binder M."/>
            <person name="Bloem J."/>
            <person name="Labutti K."/>
            <person name="Salamov A."/>
            <person name="Andreopoulos B."/>
            <person name="Baker S."/>
            <person name="Barry K."/>
            <person name="Bills G."/>
            <person name="Bluhm B."/>
            <person name="Cannon C."/>
            <person name="Castanera R."/>
            <person name="Culley D."/>
            <person name="Daum C."/>
            <person name="Ezra D."/>
            <person name="Gonzalez J."/>
            <person name="Henrissat B."/>
            <person name="Kuo A."/>
            <person name="Liang C."/>
            <person name="Lipzen A."/>
            <person name="Lutzoni F."/>
            <person name="Magnuson J."/>
            <person name="Mondo S."/>
            <person name="Nolan M."/>
            <person name="Ohm R."/>
            <person name="Pangilinan J."/>
            <person name="Park H.-J."/>
            <person name="Ramirez L."/>
            <person name="Alfaro M."/>
            <person name="Sun H."/>
            <person name="Tritt A."/>
            <person name="Yoshinaga Y."/>
            <person name="Zwiers L.-H."/>
            <person name="Turgeon B."/>
            <person name="Goodwin S."/>
            <person name="Spatafora J."/>
            <person name="Crous P."/>
            <person name="Grigoriev I."/>
        </authorList>
    </citation>
    <scope>NUCLEOTIDE SEQUENCE</scope>
    <source>
        <strain evidence="1">CBS 113818</strain>
    </source>
</reference>
<sequence>LPRHRCHYRASAPARTLTNQGDPDPNVGAFDDDIRNPLAHRTCAELVTLLMQFSHNSWRAKDKSDAVQHDHVLVRFYRVKQVISKKHFIMDQSKGRSVLRNDSNLRTHGLGYGLPRRYYDWLCGWAVDGREFGVGRDFLSLPIRDTVRTTVGPPDS</sequence>
<evidence type="ECO:0000313" key="1">
    <source>
        <dbReference type="EMBL" id="KAF2831876.1"/>
    </source>
</evidence>
<proteinExistence type="predicted"/>
<organism evidence="1 2">
    <name type="scientific">Ophiobolus disseminans</name>
    <dbReference type="NCBI Taxonomy" id="1469910"/>
    <lineage>
        <taxon>Eukaryota</taxon>
        <taxon>Fungi</taxon>
        <taxon>Dikarya</taxon>
        <taxon>Ascomycota</taxon>
        <taxon>Pezizomycotina</taxon>
        <taxon>Dothideomycetes</taxon>
        <taxon>Pleosporomycetidae</taxon>
        <taxon>Pleosporales</taxon>
        <taxon>Pleosporineae</taxon>
        <taxon>Phaeosphaeriaceae</taxon>
        <taxon>Ophiobolus</taxon>
    </lineage>
</organism>
<name>A0A6A7AF74_9PLEO</name>
<accession>A0A6A7AF74</accession>
<dbReference type="OrthoDB" id="3787262at2759"/>
<keyword evidence="2" id="KW-1185">Reference proteome</keyword>
<gene>
    <name evidence="1" type="ORF">CC86DRAFT_280253</name>
</gene>
<protein>
    <submittedName>
        <fullName evidence="1">Uncharacterized protein</fullName>
    </submittedName>
</protein>
<feature type="non-terminal residue" evidence="1">
    <location>
        <position position="1"/>
    </location>
</feature>
<dbReference type="EMBL" id="MU006217">
    <property type="protein sequence ID" value="KAF2831876.1"/>
    <property type="molecule type" value="Genomic_DNA"/>
</dbReference>
<dbReference type="Proteomes" id="UP000799424">
    <property type="component" value="Unassembled WGS sequence"/>
</dbReference>
<evidence type="ECO:0000313" key="2">
    <source>
        <dbReference type="Proteomes" id="UP000799424"/>
    </source>
</evidence>